<dbReference type="InterPro" id="IPR001878">
    <property type="entry name" value="Znf_CCHC"/>
</dbReference>
<keyword evidence="1" id="KW-0863">Zinc-finger</keyword>
<proteinExistence type="predicted"/>
<feature type="region of interest" description="Disordered" evidence="2">
    <location>
        <begin position="1"/>
        <end position="37"/>
    </location>
</feature>
<keyword evidence="5" id="KW-1185">Reference proteome</keyword>
<dbReference type="PROSITE" id="PS50158">
    <property type="entry name" value="ZF_CCHC"/>
    <property type="match status" value="1"/>
</dbReference>
<gene>
    <name evidence="4" type="ORF">F5891DRAFT_933258</name>
</gene>
<feature type="domain" description="CCHC-type" evidence="3">
    <location>
        <begin position="1"/>
        <end position="15"/>
    </location>
</feature>
<reference evidence="4" key="1">
    <citation type="journal article" date="2020" name="New Phytol.">
        <title>Comparative genomics reveals dynamic genome evolution in host specialist ectomycorrhizal fungi.</title>
        <authorList>
            <person name="Lofgren L.A."/>
            <person name="Nguyen N.H."/>
            <person name="Vilgalys R."/>
            <person name="Ruytinx J."/>
            <person name="Liao H.L."/>
            <person name="Branco S."/>
            <person name="Kuo A."/>
            <person name="LaButti K."/>
            <person name="Lipzen A."/>
            <person name="Andreopoulos W."/>
            <person name="Pangilinan J."/>
            <person name="Riley R."/>
            <person name="Hundley H."/>
            <person name="Na H."/>
            <person name="Barry K."/>
            <person name="Grigoriev I.V."/>
            <person name="Stajich J.E."/>
            <person name="Kennedy P.G."/>
        </authorList>
    </citation>
    <scope>NUCLEOTIDE SEQUENCE</scope>
    <source>
        <strain evidence="4">FC203</strain>
    </source>
</reference>
<sequence length="82" mass="9138">KCSNCSKTGHEHKDCWAKGGGKAGEGPSAKKRLKKDKAQLVQEVPMGYEDEVMDDVAYMARDKSERLAWYDWFADSGSSSHI</sequence>
<comment type="caution">
    <text evidence="4">The sequence shown here is derived from an EMBL/GenBank/DDBJ whole genome shotgun (WGS) entry which is preliminary data.</text>
</comment>
<evidence type="ECO:0000313" key="4">
    <source>
        <dbReference type="EMBL" id="KAG1904349.1"/>
    </source>
</evidence>
<keyword evidence="1" id="KW-0862">Zinc</keyword>
<accession>A0AAD4HR04</accession>
<dbReference type="AlphaFoldDB" id="A0AAD4HR04"/>
<dbReference type="GeneID" id="64668297"/>
<dbReference type="RefSeq" id="XP_041229924.1">
    <property type="nucleotide sequence ID" value="XM_041373999.1"/>
</dbReference>
<name>A0AAD4HR04_9AGAM</name>
<dbReference type="GO" id="GO:0003676">
    <property type="term" value="F:nucleic acid binding"/>
    <property type="evidence" value="ECO:0007669"/>
    <property type="project" value="InterPro"/>
</dbReference>
<dbReference type="GO" id="GO:0008270">
    <property type="term" value="F:zinc ion binding"/>
    <property type="evidence" value="ECO:0007669"/>
    <property type="project" value="UniProtKB-KW"/>
</dbReference>
<keyword evidence="1" id="KW-0479">Metal-binding</keyword>
<protein>
    <recommendedName>
        <fullName evidence="3">CCHC-type domain-containing protein</fullName>
    </recommendedName>
</protein>
<evidence type="ECO:0000259" key="3">
    <source>
        <dbReference type="PROSITE" id="PS50158"/>
    </source>
</evidence>
<evidence type="ECO:0000256" key="1">
    <source>
        <dbReference type="PROSITE-ProRule" id="PRU00047"/>
    </source>
</evidence>
<feature type="non-terminal residue" evidence="4">
    <location>
        <position position="82"/>
    </location>
</feature>
<evidence type="ECO:0000313" key="5">
    <source>
        <dbReference type="Proteomes" id="UP001195769"/>
    </source>
</evidence>
<dbReference type="Proteomes" id="UP001195769">
    <property type="component" value="Unassembled WGS sequence"/>
</dbReference>
<dbReference type="EMBL" id="JABBWK010000010">
    <property type="protein sequence ID" value="KAG1904349.1"/>
    <property type="molecule type" value="Genomic_DNA"/>
</dbReference>
<organism evidence="4 5">
    <name type="scientific">Suillus fuscotomentosus</name>
    <dbReference type="NCBI Taxonomy" id="1912939"/>
    <lineage>
        <taxon>Eukaryota</taxon>
        <taxon>Fungi</taxon>
        <taxon>Dikarya</taxon>
        <taxon>Basidiomycota</taxon>
        <taxon>Agaricomycotina</taxon>
        <taxon>Agaricomycetes</taxon>
        <taxon>Agaricomycetidae</taxon>
        <taxon>Boletales</taxon>
        <taxon>Suillineae</taxon>
        <taxon>Suillaceae</taxon>
        <taxon>Suillus</taxon>
    </lineage>
</organism>
<evidence type="ECO:0000256" key="2">
    <source>
        <dbReference type="SAM" id="MobiDB-lite"/>
    </source>
</evidence>
<feature type="non-terminal residue" evidence="4">
    <location>
        <position position="1"/>
    </location>
</feature>